<dbReference type="Proteomes" id="UP000237631">
    <property type="component" value="Unassembled WGS sequence"/>
</dbReference>
<reference evidence="3" key="1">
    <citation type="journal article" date="2017" name="bioRxiv">
        <title>Conservation of a gene cluster reveals novel cercosporin biosynthetic mechanisms and extends production to the genus Colletotrichum.</title>
        <authorList>
            <person name="de Jonge R."/>
            <person name="Ebert M.K."/>
            <person name="Huitt-Roehl C.R."/>
            <person name="Pal P."/>
            <person name="Suttle J.C."/>
            <person name="Spanner R.E."/>
            <person name="Neubauer J.D."/>
            <person name="Jurick W.M.II."/>
            <person name="Stott K.A."/>
            <person name="Secor G.A."/>
            <person name="Thomma B.P.H.J."/>
            <person name="Van de Peer Y."/>
            <person name="Townsend C.A."/>
            <person name="Bolton M.D."/>
        </authorList>
    </citation>
    <scope>NUCLEOTIDE SEQUENCE [LARGE SCALE GENOMIC DNA]</scope>
    <source>
        <strain evidence="3">CBS538.71</strain>
    </source>
</reference>
<evidence type="ECO:0000313" key="2">
    <source>
        <dbReference type="EMBL" id="PPJ59399.1"/>
    </source>
</evidence>
<feature type="signal peptide" evidence="1">
    <location>
        <begin position="1"/>
        <end position="21"/>
    </location>
</feature>
<name>A0A2S6CI52_9PEZI</name>
<organism evidence="2 3">
    <name type="scientific">Cercospora berteroae</name>
    <dbReference type="NCBI Taxonomy" id="357750"/>
    <lineage>
        <taxon>Eukaryota</taxon>
        <taxon>Fungi</taxon>
        <taxon>Dikarya</taxon>
        <taxon>Ascomycota</taxon>
        <taxon>Pezizomycotina</taxon>
        <taxon>Dothideomycetes</taxon>
        <taxon>Dothideomycetidae</taxon>
        <taxon>Mycosphaerellales</taxon>
        <taxon>Mycosphaerellaceae</taxon>
        <taxon>Cercospora</taxon>
    </lineage>
</organism>
<keyword evidence="1" id="KW-0732">Signal</keyword>
<dbReference type="AlphaFoldDB" id="A0A2S6CI52"/>
<comment type="caution">
    <text evidence="2">The sequence shown here is derived from an EMBL/GenBank/DDBJ whole genome shotgun (WGS) entry which is preliminary data.</text>
</comment>
<evidence type="ECO:0000256" key="1">
    <source>
        <dbReference type="SAM" id="SignalP"/>
    </source>
</evidence>
<proteinExistence type="predicted"/>
<evidence type="ECO:0008006" key="4">
    <source>
        <dbReference type="Google" id="ProtNLM"/>
    </source>
</evidence>
<evidence type="ECO:0000313" key="3">
    <source>
        <dbReference type="Proteomes" id="UP000237631"/>
    </source>
</evidence>
<feature type="chain" id="PRO_5015584635" description="Cyanovirin-N domain-containing protein" evidence="1">
    <location>
        <begin position="22"/>
        <end position="246"/>
    </location>
</feature>
<gene>
    <name evidence="2" type="ORF">CBER1_06898</name>
</gene>
<protein>
    <recommendedName>
        <fullName evidence="4">Cyanovirin-N domain-containing protein</fullName>
    </recommendedName>
</protein>
<accession>A0A2S6CI52</accession>
<sequence>MHLLYLCLVSLILQFAGWASAIPLESDVLDDASQNSDNGTRVAAHTALVKRKTASMFTIGVCRDIRVRPRGGVWKFDQAYCSRVGQLGSDQAYVVTCAASNDQANTREVEGNCPGDSKCIQQNGVNQFNEDVTDIFCVDRAQVREWTINSQWGPKPITQCTAGYNNDGQRGGTVELVTNVLDQGQHNLISPADNHFQIDGHKVGHWAANGVVDSGVIWLRAHSAVQPCVTGKVGQILRAITARIYE</sequence>
<keyword evidence="3" id="KW-1185">Reference proteome</keyword>
<dbReference type="EMBL" id="PNEN01000393">
    <property type="protein sequence ID" value="PPJ59399.1"/>
    <property type="molecule type" value="Genomic_DNA"/>
</dbReference>